<dbReference type="EMBL" id="CAEZXN010000025">
    <property type="protein sequence ID" value="CAB4699829.1"/>
    <property type="molecule type" value="Genomic_DNA"/>
</dbReference>
<evidence type="ECO:0000313" key="5">
    <source>
        <dbReference type="EMBL" id="CAB5072499.1"/>
    </source>
</evidence>
<reference evidence="3" key="1">
    <citation type="submission" date="2020-05" db="EMBL/GenBank/DDBJ databases">
        <authorList>
            <person name="Chiriac C."/>
            <person name="Salcher M."/>
            <person name="Ghai R."/>
            <person name="Kavagutti S V."/>
        </authorList>
    </citation>
    <scope>NUCLEOTIDE SEQUENCE</scope>
</reference>
<dbReference type="EMBL" id="CAEZXB010000013">
    <property type="protein sequence ID" value="CAB4676905.1"/>
    <property type="molecule type" value="Genomic_DNA"/>
</dbReference>
<accession>A0A6J6PMI6</accession>
<dbReference type="EMBL" id="CAFBAA010000050">
    <property type="protein sequence ID" value="CAB4845212.1"/>
    <property type="molecule type" value="Genomic_DNA"/>
</dbReference>
<evidence type="ECO:0000256" key="1">
    <source>
        <dbReference type="SAM" id="MobiDB-lite"/>
    </source>
</evidence>
<sequence length="72" mass="7239">MWATWEQAPGNPRCGMCDVTAFTVRAKGIGAGRLGANSGRGAPSTGVGPPGRASTATLEEAPRAGLTLTLGR</sequence>
<gene>
    <name evidence="2" type="ORF">UFOPK2342_00848</name>
    <name evidence="3" type="ORF">UFOPK2423_01113</name>
    <name evidence="4" type="ORF">UFOPK3266_01475</name>
    <name evidence="5" type="ORF">UFOPK4367_00302</name>
</gene>
<protein>
    <submittedName>
        <fullName evidence="3">Unannotated protein</fullName>
    </submittedName>
</protein>
<name>A0A6J6PMI6_9ZZZZ</name>
<dbReference type="EMBL" id="CAFBRC010000013">
    <property type="protein sequence ID" value="CAB5072499.1"/>
    <property type="molecule type" value="Genomic_DNA"/>
</dbReference>
<organism evidence="3">
    <name type="scientific">freshwater metagenome</name>
    <dbReference type="NCBI Taxonomy" id="449393"/>
    <lineage>
        <taxon>unclassified sequences</taxon>
        <taxon>metagenomes</taxon>
        <taxon>ecological metagenomes</taxon>
    </lineage>
</organism>
<dbReference type="AlphaFoldDB" id="A0A6J6PMI6"/>
<evidence type="ECO:0000313" key="4">
    <source>
        <dbReference type="EMBL" id="CAB4845212.1"/>
    </source>
</evidence>
<evidence type="ECO:0000313" key="3">
    <source>
        <dbReference type="EMBL" id="CAB4699829.1"/>
    </source>
</evidence>
<feature type="region of interest" description="Disordered" evidence="1">
    <location>
        <begin position="32"/>
        <end position="72"/>
    </location>
</feature>
<evidence type="ECO:0000313" key="2">
    <source>
        <dbReference type="EMBL" id="CAB4676905.1"/>
    </source>
</evidence>
<proteinExistence type="predicted"/>